<dbReference type="Gene3D" id="3.90.70.10">
    <property type="entry name" value="Cysteine proteinases"/>
    <property type="match status" value="1"/>
</dbReference>
<proteinExistence type="predicted"/>
<dbReference type="Pfam" id="PF13673">
    <property type="entry name" value="Acetyltransf_10"/>
    <property type="match status" value="1"/>
</dbReference>
<dbReference type="AlphaFoldDB" id="A0A0M6Y1Q6"/>
<name>A0A0M6Y1Q6_9HYPH</name>
<dbReference type="Gene3D" id="3.40.630.30">
    <property type="match status" value="1"/>
</dbReference>
<dbReference type="Pfam" id="PF11814">
    <property type="entry name" value="DUF3335"/>
    <property type="match status" value="1"/>
</dbReference>
<organism evidence="4 5">
    <name type="scientific">Roseibium aggregatum</name>
    <dbReference type="NCBI Taxonomy" id="187304"/>
    <lineage>
        <taxon>Bacteria</taxon>
        <taxon>Pseudomonadati</taxon>
        <taxon>Pseudomonadota</taxon>
        <taxon>Alphaproteobacteria</taxon>
        <taxon>Hyphomicrobiales</taxon>
        <taxon>Stappiaceae</taxon>
        <taxon>Roseibium</taxon>
    </lineage>
</organism>
<accession>A0A0M6Y1Q6</accession>
<evidence type="ECO:0000256" key="2">
    <source>
        <dbReference type="ARBA" id="ARBA00023315"/>
    </source>
</evidence>
<dbReference type="RefSeq" id="WP_208984188.1">
    <property type="nucleotide sequence ID" value="NZ_CXST01000001.1"/>
</dbReference>
<evidence type="ECO:0000259" key="3">
    <source>
        <dbReference type="PROSITE" id="PS51186"/>
    </source>
</evidence>
<protein>
    <submittedName>
        <fullName evidence="4">Ribosomal-protein-alanine N-acetyltransferase</fullName>
    </submittedName>
</protein>
<reference evidence="5" key="1">
    <citation type="submission" date="2015-07" db="EMBL/GenBank/DDBJ databases">
        <authorList>
            <person name="Rodrigo-Torres Lidia"/>
            <person name="Arahal R.David."/>
        </authorList>
    </citation>
    <scope>NUCLEOTIDE SEQUENCE [LARGE SCALE GENOMIC DNA]</scope>
    <source>
        <strain evidence="5">CECT 4801</strain>
    </source>
</reference>
<keyword evidence="5" id="KW-1185">Reference proteome</keyword>
<dbReference type="InterPro" id="IPR050832">
    <property type="entry name" value="Bact_Acetyltransf"/>
</dbReference>
<sequence length="394" mass="43379">MLDGDRVRRTGLWVFQGTMDKASPQAETGDILIRTAEPGDLAELSRIENAAFAGDRISRRSFRRFLESPRARLLVATGPDGLVGYALLLLRQATALARLYSLAVDPACRGQGLGAKLLEASEVAAFDSDRIVLRLEVRADNEAAIALYQRSGYRMLGRVEAYYEDGCAALRMEKLLHGPVLGTGNAPYYSQTTEFTCGPACALMAARHFDRSVPAEPLTELTLWREATTIYLASGHGGCGPFGLANALARRGLSVEVRLFPDELLFLNSVRNPEKRKVLTLVQEGYRSEAAQLGVARSENPLEATALATEISAGTLAIVLISGYRMFGQKVPHWVLVHDADDRHLIIHDPWLERERHESPADAANLPIPFAEFDRMARWGRSAVRAQILIRKDA</sequence>
<keyword evidence="1 4" id="KW-0808">Transferase</keyword>
<evidence type="ECO:0000313" key="5">
    <source>
        <dbReference type="Proteomes" id="UP000048926"/>
    </source>
</evidence>
<dbReference type="InterPro" id="IPR021770">
    <property type="entry name" value="DUF3335"/>
</dbReference>
<dbReference type="SUPFAM" id="SSF55729">
    <property type="entry name" value="Acyl-CoA N-acyltransferases (Nat)"/>
    <property type="match status" value="1"/>
</dbReference>
<evidence type="ECO:0000256" key="1">
    <source>
        <dbReference type="ARBA" id="ARBA00022679"/>
    </source>
</evidence>
<dbReference type="PANTHER" id="PTHR43877">
    <property type="entry name" value="AMINOALKYLPHOSPHONATE N-ACETYLTRANSFERASE-RELATED-RELATED"/>
    <property type="match status" value="1"/>
</dbReference>
<gene>
    <name evidence="4" type="ORF">LAL4801_01195</name>
</gene>
<dbReference type="Proteomes" id="UP000048926">
    <property type="component" value="Unassembled WGS sequence"/>
</dbReference>
<dbReference type="CDD" id="cd04301">
    <property type="entry name" value="NAT_SF"/>
    <property type="match status" value="1"/>
</dbReference>
<dbReference type="STRING" id="187304.B0E33_24225"/>
<feature type="domain" description="N-acetyltransferase" evidence="3">
    <location>
        <begin position="31"/>
        <end position="177"/>
    </location>
</feature>
<dbReference type="EMBL" id="CXST01000001">
    <property type="protein sequence ID" value="CTQ42759.1"/>
    <property type="molecule type" value="Genomic_DNA"/>
</dbReference>
<dbReference type="InterPro" id="IPR016181">
    <property type="entry name" value="Acyl_CoA_acyltransferase"/>
</dbReference>
<evidence type="ECO:0000313" key="4">
    <source>
        <dbReference type="EMBL" id="CTQ42759.1"/>
    </source>
</evidence>
<keyword evidence="2" id="KW-0012">Acyltransferase</keyword>
<dbReference type="InterPro" id="IPR000182">
    <property type="entry name" value="GNAT_dom"/>
</dbReference>
<dbReference type="GO" id="GO:0016747">
    <property type="term" value="F:acyltransferase activity, transferring groups other than amino-acyl groups"/>
    <property type="evidence" value="ECO:0007669"/>
    <property type="project" value="InterPro"/>
</dbReference>
<dbReference type="PROSITE" id="PS51186">
    <property type="entry name" value="GNAT"/>
    <property type="match status" value="1"/>
</dbReference>